<keyword evidence="1" id="KW-0175">Coiled coil</keyword>
<proteinExistence type="predicted"/>
<evidence type="ECO:0000256" key="1">
    <source>
        <dbReference type="SAM" id="Coils"/>
    </source>
</evidence>
<accession>A0A2R6NN14</accession>
<dbReference type="InterPro" id="IPR001849">
    <property type="entry name" value="PH_domain"/>
</dbReference>
<reference evidence="3 4" key="1">
    <citation type="submission" date="2018-02" db="EMBL/GenBank/DDBJ databases">
        <title>Genome sequence of the basidiomycete white-rot fungus Phlebia centrifuga.</title>
        <authorList>
            <person name="Granchi Z."/>
            <person name="Peng M."/>
            <person name="de Vries R.P."/>
            <person name="Hilden K."/>
            <person name="Makela M.R."/>
            <person name="Grigoriev I."/>
            <person name="Riley R."/>
        </authorList>
    </citation>
    <scope>NUCLEOTIDE SEQUENCE [LARGE SCALE GENOMIC DNA]</scope>
    <source>
        <strain evidence="3 4">FBCC195</strain>
    </source>
</reference>
<organism evidence="3 4">
    <name type="scientific">Hermanssonia centrifuga</name>
    <dbReference type="NCBI Taxonomy" id="98765"/>
    <lineage>
        <taxon>Eukaryota</taxon>
        <taxon>Fungi</taxon>
        <taxon>Dikarya</taxon>
        <taxon>Basidiomycota</taxon>
        <taxon>Agaricomycotina</taxon>
        <taxon>Agaricomycetes</taxon>
        <taxon>Polyporales</taxon>
        <taxon>Meruliaceae</taxon>
        <taxon>Hermanssonia</taxon>
    </lineage>
</organism>
<keyword evidence="4" id="KW-1185">Reference proteome</keyword>
<sequence length="377" mass="44106">MPTAQPQTLAFTAHMPKSRKLRRLVSDYCLKLSPRRRLVQQEIDIPPLPPPKDTVVLAGGKHSSYADLQQDYAAHIVFLAQHEPPFALYPGNTHNRPVQTRPPGHTPAFRPQCPQSLLLPKTAVMPRMMSPAELRVRRMEAANKRDTAEHEVVADEAERQARLKLEKEMLRNQMMEEENRRKRELEEELRYAAVLRSAKEAREKREEEERRKILEERRKVDRERRLQQTKRLQEWRDERAKQAEDVVRRKVEMRQHIQEERRSRPVLRNMAGGQHDCFDGWVTIQIHGSVTWRRRFCRVQGGHMRLFKDTRCTQPLDTVSISSVQKVKECSDGCEELEGLPFSFALDLSDGSSYSMFTDCEEEKELLMTLIIQIAKL</sequence>
<dbReference type="Gene3D" id="2.30.29.30">
    <property type="entry name" value="Pleckstrin-homology domain (PH domain)/Phosphotyrosine-binding domain (PTB)"/>
    <property type="match status" value="1"/>
</dbReference>
<dbReference type="SUPFAM" id="SSF50729">
    <property type="entry name" value="PH domain-like"/>
    <property type="match status" value="1"/>
</dbReference>
<evidence type="ECO:0000259" key="2">
    <source>
        <dbReference type="Pfam" id="PF00169"/>
    </source>
</evidence>
<evidence type="ECO:0000313" key="4">
    <source>
        <dbReference type="Proteomes" id="UP000186601"/>
    </source>
</evidence>
<dbReference type="EMBL" id="MLYV02001062">
    <property type="protein sequence ID" value="PSR73780.1"/>
    <property type="molecule type" value="Genomic_DNA"/>
</dbReference>
<gene>
    <name evidence="3" type="ORF">PHLCEN_2v10350</name>
</gene>
<dbReference type="OrthoDB" id="2123378at2759"/>
<dbReference type="STRING" id="98765.A0A2R6NN14"/>
<evidence type="ECO:0000313" key="3">
    <source>
        <dbReference type="EMBL" id="PSR73780.1"/>
    </source>
</evidence>
<protein>
    <recommendedName>
        <fullName evidence="2">PH domain-containing protein</fullName>
    </recommendedName>
</protein>
<feature type="domain" description="PH" evidence="2">
    <location>
        <begin position="279"/>
        <end position="366"/>
    </location>
</feature>
<name>A0A2R6NN14_9APHY</name>
<dbReference type="InterPro" id="IPR011993">
    <property type="entry name" value="PH-like_dom_sf"/>
</dbReference>
<comment type="caution">
    <text evidence="3">The sequence shown here is derived from an EMBL/GenBank/DDBJ whole genome shotgun (WGS) entry which is preliminary data.</text>
</comment>
<dbReference type="Pfam" id="PF00169">
    <property type="entry name" value="PH"/>
    <property type="match status" value="1"/>
</dbReference>
<dbReference type="Proteomes" id="UP000186601">
    <property type="component" value="Unassembled WGS sequence"/>
</dbReference>
<dbReference type="AlphaFoldDB" id="A0A2R6NN14"/>
<feature type="coiled-coil region" evidence="1">
    <location>
        <begin position="153"/>
        <end position="224"/>
    </location>
</feature>